<evidence type="ECO:0000256" key="2">
    <source>
        <dbReference type="ARBA" id="ARBA00022448"/>
    </source>
</evidence>
<dbReference type="GO" id="GO:0015035">
    <property type="term" value="F:protein-disulfide reductase activity"/>
    <property type="evidence" value="ECO:0007669"/>
    <property type="project" value="UniProtKB-UniRule"/>
</dbReference>
<reference evidence="9" key="1">
    <citation type="journal article" date="2015" name="Proc. Natl. Acad. Sci. U.S.A.">
        <title>Functional metagenomic discovery of bacterial effectors in the human microbiome and isolation of commendamide, a GPCR G2A/132 agonist.</title>
        <authorList>
            <person name="Cohen L.J."/>
            <person name="Kang H.S."/>
            <person name="Chu J."/>
            <person name="Huang Y.H."/>
            <person name="Gordon E.A."/>
            <person name="Reddy B.V."/>
            <person name="Ternei M.A."/>
            <person name="Craig J.W."/>
            <person name="Brady S.F."/>
        </authorList>
    </citation>
    <scope>NUCLEOTIDE SEQUENCE</scope>
</reference>
<dbReference type="CDD" id="cd02947">
    <property type="entry name" value="TRX_family"/>
    <property type="match status" value="1"/>
</dbReference>
<dbReference type="PANTHER" id="PTHR45663">
    <property type="entry name" value="GEO12009P1"/>
    <property type="match status" value="1"/>
</dbReference>
<dbReference type="InterPro" id="IPR017937">
    <property type="entry name" value="Thioredoxin_CS"/>
</dbReference>
<keyword evidence="2" id="KW-0813">Transport</keyword>
<dbReference type="SUPFAM" id="SSF52833">
    <property type="entry name" value="Thioredoxin-like"/>
    <property type="match status" value="1"/>
</dbReference>
<feature type="chain" id="PRO_5005803109" description="Thioredoxin" evidence="7">
    <location>
        <begin position="20"/>
        <end position="158"/>
    </location>
</feature>
<feature type="domain" description="Thioredoxin" evidence="8">
    <location>
        <begin position="22"/>
        <end position="155"/>
    </location>
</feature>
<feature type="signal peptide" evidence="7">
    <location>
        <begin position="1"/>
        <end position="19"/>
    </location>
</feature>
<dbReference type="PRINTS" id="PR00421">
    <property type="entry name" value="THIOREDOXIN"/>
</dbReference>
<evidence type="ECO:0000259" key="8">
    <source>
        <dbReference type="PROSITE" id="PS51352"/>
    </source>
</evidence>
<dbReference type="GO" id="GO:0045454">
    <property type="term" value="P:cell redox homeostasis"/>
    <property type="evidence" value="ECO:0007669"/>
    <property type="project" value="TreeGrafter"/>
</dbReference>
<sequence length="158" mass="17299">MKRLLLMVLAAAMLTPACGNNAGKETKAEVQESAAVQANVTHLTKADFLAKVYNYEKNPKEWKYEGDKPAIVDFYATWCGPCKAIAPVLEKLAAEYKGKIVVYKIDTDKEPELSAAFGIRSIPTLLFIPAKGTPQVAQGALPEEALRKTIDEFLLGKK</sequence>
<evidence type="ECO:0000256" key="4">
    <source>
        <dbReference type="ARBA" id="ARBA00023157"/>
    </source>
</evidence>
<dbReference type="EMBL" id="KT336242">
    <property type="protein sequence ID" value="ALB75672.1"/>
    <property type="molecule type" value="Genomic_DNA"/>
</dbReference>
<evidence type="ECO:0000256" key="1">
    <source>
        <dbReference type="ARBA" id="ARBA00008987"/>
    </source>
</evidence>
<dbReference type="PANTHER" id="PTHR45663:SF11">
    <property type="entry name" value="GEO12009P1"/>
    <property type="match status" value="1"/>
</dbReference>
<dbReference type="FunFam" id="3.40.30.10:FF:000229">
    <property type="entry name" value="Thioredoxin (TRX)"/>
    <property type="match status" value="1"/>
</dbReference>
<dbReference type="Gene3D" id="3.40.30.10">
    <property type="entry name" value="Glutaredoxin"/>
    <property type="match status" value="1"/>
</dbReference>
<dbReference type="InterPro" id="IPR013766">
    <property type="entry name" value="Thioredoxin_domain"/>
</dbReference>
<dbReference type="InterPro" id="IPR036249">
    <property type="entry name" value="Thioredoxin-like_sf"/>
</dbReference>
<evidence type="ECO:0000313" key="9">
    <source>
        <dbReference type="EMBL" id="ALB75672.1"/>
    </source>
</evidence>
<dbReference type="GO" id="GO:0005829">
    <property type="term" value="C:cytosol"/>
    <property type="evidence" value="ECO:0007669"/>
    <property type="project" value="TreeGrafter"/>
</dbReference>
<accession>A0A0M5IE41</accession>
<organism evidence="9">
    <name type="scientific">uncultured bacterium 2M03</name>
    <dbReference type="NCBI Taxonomy" id="1701359"/>
    <lineage>
        <taxon>Bacteria</taxon>
        <taxon>environmental samples</taxon>
    </lineage>
</organism>
<evidence type="ECO:0000256" key="6">
    <source>
        <dbReference type="NCBIfam" id="TIGR01068"/>
    </source>
</evidence>
<evidence type="ECO:0000256" key="7">
    <source>
        <dbReference type="SAM" id="SignalP"/>
    </source>
</evidence>
<dbReference type="Pfam" id="PF00085">
    <property type="entry name" value="Thioredoxin"/>
    <property type="match status" value="1"/>
</dbReference>
<keyword evidence="3" id="KW-0249">Electron transport</keyword>
<dbReference type="NCBIfam" id="TIGR01068">
    <property type="entry name" value="thioredoxin"/>
    <property type="match status" value="1"/>
</dbReference>
<protein>
    <recommendedName>
        <fullName evidence="6">Thioredoxin</fullName>
    </recommendedName>
</protein>
<dbReference type="PROSITE" id="PS51352">
    <property type="entry name" value="THIOREDOXIN_2"/>
    <property type="match status" value="1"/>
</dbReference>
<proteinExistence type="inferred from homology"/>
<dbReference type="AlphaFoldDB" id="A0A0M5IE41"/>
<dbReference type="PROSITE" id="PS00194">
    <property type="entry name" value="THIOREDOXIN_1"/>
    <property type="match status" value="1"/>
</dbReference>
<dbReference type="InterPro" id="IPR005746">
    <property type="entry name" value="Thioredoxin"/>
</dbReference>
<name>A0A0M5IE41_9BACT</name>
<comment type="similarity">
    <text evidence="1">Belongs to the thioredoxin family.</text>
</comment>
<keyword evidence="5" id="KW-0676">Redox-active center</keyword>
<evidence type="ECO:0000256" key="5">
    <source>
        <dbReference type="ARBA" id="ARBA00023284"/>
    </source>
</evidence>
<keyword evidence="4" id="KW-1015">Disulfide bond</keyword>
<evidence type="ECO:0000256" key="3">
    <source>
        <dbReference type="ARBA" id="ARBA00022982"/>
    </source>
</evidence>
<keyword evidence="7" id="KW-0732">Signal</keyword>